<organism evidence="2 3">
    <name type="scientific">Chryseobacterium nematophagum</name>
    <dbReference type="NCBI Taxonomy" id="2305228"/>
    <lineage>
        <taxon>Bacteria</taxon>
        <taxon>Pseudomonadati</taxon>
        <taxon>Bacteroidota</taxon>
        <taxon>Flavobacteriia</taxon>
        <taxon>Flavobacteriales</taxon>
        <taxon>Weeksellaceae</taxon>
        <taxon>Chryseobacterium group</taxon>
        <taxon>Chryseobacterium</taxon>
    </lineage>
</organism>
<evidence type="ECO:0008006" key="4">
    <source>
        <dbReference type="Google" id="ProtNLM"/>
    </source>
</evidence>
<dbReference type="RefSeq" id="WP_122634712.1">
    <property type="nucleotide sequence ID" value="NZ_QWIU01000001.1"/>
</dbReference>
<sequence length="266" mass="29953">MDYSWLTGLNEMVANTRLFNVTITGAKSLAMVWILLKVIQNFIQTAENSEVPKIGGIMTIIGYGLIIVSSDWVVNAIESMFSGFDLQLTAPQSLPDDTIKQYLSKIEEGVAEMNVFDKMSFYISLAPLYITTGLMTFCSELLRILDIGVVGMYLIQRVFLIQLFKVILPFAIAFSTLSSNADMLVKWVKTYIGLFFLGIAYLAIIKFADIIFSWVQKSMGLNLNQINYDTDLRLIFGYSIGALLISFMVKFSLFAIITKEVRSFFS</sequence>
<keyword evidence="1" id="KW-1133">Transmembrane helix</keyword>
<keyword evidence="1" id="KW-0472">Membrane</keyword>
<reference evidence="2 3" key="1">
    <citation type="submission" date="2018-08" db="EMBL/GenBank/DDBJ databases">
        <title>Chryseobacterium nematophagum: a novel matrix digesting pathogen of nematodes.</title>
        <authorList>
            <person name="Page A."/>
            <person name="Roberts M."/>
            <person name="Felix M.-A."/>
            <person name="Weir W."/>
        </authorList>
    </citation>
    <scope>NUCLEOTIDE SEQUENCE [LARGE SCALE GENOMIC DNA]</scope>
    <source>
        <strain evidence="2 3">JUb129</strain>
    </source>
</reference>
<feature type="transmembrane region" description="Helical" evidence="1">
    <location>
        <begin position="18"/>
        <end position="36"/>
    </location>
</feature>
<gene>
    <name evidence="2" type="ORF">D1631_00070</name>
</gene>
<feature type="transmembrane region" description="Helical" evidence="1">
    <location>
        <begin position="235"/>
        <end position="257"/>
    </location>
</feature>
<dbReference type="AlphaFoldDB" id="A0A3M7TK57"/>
<feature type="transmembrane region" description="Helical" evidence="1">
    <location>
        <begin position="57"/>
        <end position="77"/>
    </location>
</feature>
<name>A0A3M7TK57_9FLAO</name>
<dbReference type="OrthoDB" id="1242258at2"/>
<evidence type="ECO:0000256" key="1">
    <source>
        <dbReference type="SAM" id="Phobius"/>
    </source>
</evidence>
<feature type="transmembrane region" description="Helical" evidence="1">
    <location>
        <begin position="194"/>
        <end position="215"/>
    </location>
</feature>
<dbReference type="EMBL" id="QWIU01000001">
    <property type="protein sequence ID" value="RNA63941.1"/>
    <property type="molecule type" value="Genomic_DNA"/>
</dbReference>
<feature type="transmembrane region" description="Helical" evidence="1">
    <location>
        <begin position="121"/>
        <end position="142"/>
    </location>
</feature>
<evidence type="ECO:0000313" key="3">
    <source>
        <dbReference type="Proteomes" id="UP000278775"/>
    </source>
</evidence>
<evidence type="ECO:0000313" key="2">
    <source>
        <dbReference type="EMBL" id="RNA63941.1"/>
    </source>
</evidence>
<proteinExistence type="predicted"/>
<keyword evidence="1" id="KW-0812">Transmembrane</keyword>
<accession>A0A3M7TK57</accession>
<dbReference type="Proteomes" id="UP000278775">
    <property type="component" value="Unassembled WGS sequence"/>
</dbReference>
<feature type="transmembrane region" description="Helical" evidence="1">
    <location>
        <begin position="154"/>
        <end position="174"/>
    </location>
</feature>
<comment type="caution">
    <text evidence="2">The sequence shown here is derived from an EMBL/GenBank/DDBJ whole genome shotgun (WGS) entry which is preliminary data.</text>
</comment>
<protein>
    <recommendedName>
        <fullName evidence="4">Type IV secretion system protein</fullName>
    </recommendedName>
</protein>